<name>A0AAW0DEV7_9AGAR</name>
<evidence type="ECO:0000313" key="2">
    <source>
        <dbReference type="Proteomes" id="UP001383192"/>
    </source>
</evidence>
<dbReference type="AlphaFoldDB" id="A0AAW0DEV7"/>
<dbReference type="EMBL" id="JAYKXP010000013">
    <property type="protein sequence ID" value="KAK7051199.1"/>
    <property type="molecule type" value="Genomic_DNA"/>
</dbReference>
<comment type="caution">
    <text evidence="1">The sequence shown here is derived from an EMBL/GenBank/DDBJ whole genome shotgun (WGS) entry which is preliminary data.</text>
</comment>
<reference evidence="1 2" key="1">
    <citation type="submission" date="2024-01" db="EMBL/GenBank/DDBJ databases">
        <title>A draft genome for a cacao thread blight-causing isolate of Paramarasmius palmivorus.</title>
        <authorList>
            <person name="Baruah I.K."/>
            <person name="Bukari Y."/>
            <person name="Amoako-Attah I."/>
            <person name="Meinhardt L.W."/>
            <person name="Bailey B.A."/>
            <person name="Cohen S.P."/>
        </authorList>
    </citation>
    <scope>NUCLEOTIDE SEQUENCE [LARGE SCALE GENOMIC DNA]</scope>
    <source>
        <strain evidence="1 2">GH-12</strain>
    </source>
</reference>
<proteinExistence type="predicted"/>
<protein>
    <submittedName>
        <fullName evidence="1">Uncharacterized protein</fullName>
    </submittedName>
</protein>
<dbReference type="Proteomes" id="UP001383192">
    <property type="component" value="Unassembled WGS sequence"/>
</dbReference>
<keyword evidence="2" id="KW-1185">Reference proteome</keyword>
<gene>
    <name evidence="1" type="ORF">VNI00_004699</name>
</gene>
<accession>A0AAW0DEV7</accession>
<sequence length="147" mass="16594">MPIASTPSPKPLLHHLSPSAFVTTPSLPFHIRQCPLRQRPLPSAEHQPFEESMPDLWMAVEDDEQPRSPASLSLFAADSMKHGPFKLNRRRTTSRLQTRCVVRTADVSKLDMLFEVLVSDLWMVIEDEQPDSTTHSTISTSPTALRH</sequence>
<organism evidence="1 2">
    <name type="scientific">Paramarasmius palmivorus</name>
    <dbReference type="NCBI Taxonomy" id="297713"/>
    <lineage>
        <taxon>Eukaryota</taxon>
        <taxon>Fungi</taxon>
        <taxon>Dikarya</taxon>
        <taxon>Basidiomycota</taxon>
        <taxon>Agaricomycotina</taxon>
        <taxon>Agaricomycetes</taxon>
        <taxon>Agaricomycetidae</taxon>
        <taxon>Agaricales</taxon>
        <taxon>Marasmiineae</taxon>
        <taxon>Marasmiaceae</taxon>
        <taxon>Paramarasmius</taxon>
    </lineage>
</organism>
<evidence type="ECO:0000313" key="1">
    <source>
        <dbReference type="EMBL" id="KAK7051199.1"/>
    </source>
</evidence>